<dbReference type="Gene3D" id="1.25.40.10">
    <property type="entry name" value="Tetratricopeptide repeat domain"/>
    <property type="match status" value="2"/>
</dbReference>
<evidence type="ECO:0000256" key="1">
    <source>
        <dbReference type="ARBA" id="ARBA00022737"/>
    </source>
</evidence>
<dbReference type="InterPro" id="IPR011990">
    <property type="entry name" value="TPR-like_helical_dom_sf"/>
</dbReference>
<protein>
    <submittedName>
        <fullName evidence="3">Putative pentatricopeptide repeat-containing protein</fullName>
    </submittedName>
</protein>
<comment type="caution">
    <text evidence="3">The sequence shown here is derived from an EMBL/GenBank/DDBJ whole genome shotgun (WGS) entry which is preliminary data.</text>
</comment>
<evidence type="ECO:0000313" key="4">
    <source>
        <dbReference type="EMBL" id="RVW21043.1"/>
    </source>
</evidence>
<dbReference type="AlphaFoldDB" id="A0A438C5G4"/>
<dbReference type="PANTHER" id="PTHR47926">
    <property type="entry name" value="PENTATRICOPEPTIDE REPEAT-CONTAINING PROTEIN"/>
    <property type="match status" value="1"/>
</dbReference>
<dbReference type="EMBL" id="QGNW01002524">
    <property type="protein sequence ID" value="RVW18485.1"/>
    <property type="molecule type" value="Genomic_DNA"/>
</dbReference>
<dbReference type="Proteomes" id="UP000288805">
    <property type="component" value="Unassembled WGS sequence"/>
</dbReference>
<organism evidence="3 5">
    <name type="scientific">Vitis vinifera</name>
    <name type="common">Grape</name>
    <dbReference type="NCBI Taxonomy" id="29760"/>
    <lineage>
        <taxon>Eukaryota</taxon>
        <taxon>Viridiplantae</taxon>
        <taxon>Streptophyta</taxon>
        <taxon>Embryophyta</taxon>
        <taxon>Tracheophyta</taxon>
        <taxon>Spermatophyta</taxon>
        <taxon>Magnoliopsida</taxon>
        <taxon>eudicotyledons</taxon>
        <taxon>Gunneridae</taxon>
        <taxon>Pentapetalae</taxon>
        <taxon>rosids</taxon>
        <taxon>Vitales</taxon>
        <taxon>Vitaceae</taxon>
        <taxon>Viteae</taxon>
        <taxon>Vitis</taxon>
    </lineage>
</organism>
<sequence>MELWVYGLVSDAYKVFEASPIECFSNMLLWNSILRANVAYGYCEEALEICCRMQKLGVSADVFAFPLVIRVCTLMGSRKLRRSVHEHVVEMGFQWNLHVGNELMGMYGKIGRMDSVHKMFDRTAVRSCVSWNTMILGYALSYDCHGASEMFQMMGFY</sequence>
<evidence type="ECO:0000313" key="5">
    <source>
        <dbReference type="Proteomes" id="UP000288805"/>
    </source>
</evidence>
<dbReference type="PROSITE" id="PS51375">
    <property type="entry name" value="PPR"/>
    <property type="match status" value="1"/>
</dbReference>
<dbReference type="Pfam" id="PF01535">
    <property type="entry name" value="PPR"/>
    <property type="match status" value="3"/>
</dbReference>
<dbReference type="EMBL" id="QGNW01002318">
    <property type="protein sequence ID" value="RVW21043.1"/>
    <property type="molecule type" value="Genomic_DNA"/>
</dbReference>
<dbReference type="InterPro" id="IPR002885">
    <property type="entry name" value="PPR_rpt"/>
</dbReference>
<evidence type="ECO:0000313" key="3">
    <source>
        <dbReference type="EMBL" id="RVW18485.1"/>
    </source>
</evidence>
<gene>
    <name evidence="3" type="primary">PCMP-E72_3</name>
    <name evidence="4" type="synonym">PCMP-E72_0</name>
    <name evidence="3" type="ORF">CK203_108541</name>
    <name evidence="4" type="ORF">CK203_117059</name>
</gene>
<dbReference type="InterPro" id="IPR046960">
    <property type="entry name" value="PPR_At4g14850-like_plant"/>
</dbReference>
<dbReference type="GO" id="GO:0009451">
    <property type="term" value="P:RNA modification"/>
    <property type="evidence" value="ECO:0007669"/>
    <property type="project" value="InterPro"/>
</dbReference>
<reference evidence="3 5" key="1">
    <citation type="journal article" date="2018" name="PLoS Genet.">
        <title>Population sequencing reveals clonal diversity and ancestral inbreeding in the grapevine cultivar Chardonnay.</title>
        <authorList>
            <person name="Roach M.J."/>
            <person name="Johnson D.L."/>
            <person name="Bohlmann J."/>
            <person name="van Vuuren H.J."/>
            <person name="Jones S.J."/>
            <person name="Pretorius I.S."/>
            <person name="Schmidt S.A."/>
            <person name="Borneman A.R."/>
        </authorList>
    </citation>
    <scope>NUCLEOTIDE SEQUENCE [LARGE SCALE GENOMIC DNA]</scope>
    <source>
        <strain evidence="5">cv. Chardonnay</strain>
        <strain evidence="3">I10V1</strain>
        <tissue evidence="3">Leaf</tissue>
    </source>
</reference>
<dbReference type="GO" id="GO:0003723">
    <property type="term" value="F:RNA binding"/>
    <property type="evidence" value="ECO:0007669"/>
    <property type="project" value="InterPro"/>
</dbReference>
<name>A0A438C5G4_VITVI</name>
<proteinExistence type="predicted"/>
<dbReference type="PANTHER" id="PTHR47926:SF382">
    <property type="entry name" value="PENTACOTRIPEPTIDE-REPEAT REGION OF PRORP DOMAIN-CONTAINING PROTEIN"/>
    <property type="match status" value="1"/>
</dbReference>
<evidence type="ECO:0000256" key="2">
    <source>
        <dbReference type="PROSITE-ProRule" id="PRU00708"/>
    </source>
</evidence>
<feature type="repeat" description="PPR" evidence="2">
    <location>
        <begin position="26"/>
        <end position="60"/>
    </location>
</feature>
<keyword evidence="1" id="KW-0677">Repeat</keyword>
<accession>A0A438C5G4</accession>